<dbReference type="EMBL" id="JBHLUX010000001">
    <property type="protein sequence ID" value="MFC0469128.1"/>
    <property type="molecule type" value="Genomic_DNA"/>
</dbReference>
<dbReference type="RefSeq" id="WP_335958305.1">
    <property type="nucleotide sequence ID" value="NZ_JAXBLX010000001.1"/>
</dbReference>
<keyword evidence="2" id="KW-1185">Reference proteome</keyword>
<comment type="caution">
    <text evidence="1">The sequence shown here is derived from an EMBL/GenBank/DDBJ whole genome shotgun (WGS) entry which is preliminary data.</text>
</comment>
<organism evidence="1 2">
    <name type="scientific">Halalkalibacter kiskunsagensis</name>
    <dbReference type="NCBI Taxonomy" id="1548599"/>
    <lineage>
        <taxon>Bacteria</taxon>
        <taxon>Bacillati</taxon>
        <taxon>Bacillota</taxon>
        <taxon>Bacilli</taxon>
        <taxon>Bacillales</taxon>
        <taxon>Bacillaceae</taxon>
        <taxon>Halalkalibacter</taxon>
    </lineage>
</organism>
<proteinExistence type="predicted"/>
<evidence type="ECO:0000313" key="2">
    <source>
        <dbReference type="Proteomes" id="UP001589838"/>
    </source>
</evidence>
<protein>
    <submittedName>
        <fullName evidence="1">Uncharacterized protein</fullName>
    </submittedName>
</protein>
<accession>A0ABV6K748</accession>
<dbReference type="Proteomes" id="UP001589838">
    <property type="component" value="Unassembled WGS sequence"/>
</dbReference>
<gene>
    <name evidence="1" type="ORF">ACFFHM_00730</name>
</gene>
<sequence>MYKLLFTSKKRKGIQAHVFDKKEEVVHLLYLDPRSLEPKEEIQPSLTNYLANMKKMIKEGKYMQQLDGLKKAL</sequence>
<reference evidence="1 2" key="1">
    <citation type="submission" date="2024-09" db="EMBL/GenBank/DDBJ databases">
        <authorList>
            <person name="Sun Q."/>
            <person name="Mori K."/>
        </authorList>
    </citation>
    <scope>NUCLEOTIDE SEQUENCE [LARGE SCALE GENOMIC DNA]</scope>
    <source>
        <strain evidence="1 2">NCAIM B.02610</strain>
    </source>
</reference>
<name>A0ABV6K748_9BACI</name>
<evidence type="ECO:0000313" key="1">
    <source>
        <dbReference type="EMBL" id="MFC0469128.1"/>
    </source>
</evidence>